<proteinExistence type="predicted"/>
<protein>
    <recommendedName>
        <fullName evidence="6">TF-B3 domain-containing protein</fullName>
    </recommendedName>
</protein>
<dbReference type="InterPro" id="IPR003340">
    <property type="entry name" value="B3_DNA-bd"/>
</dbReference>
<keyword evidence="8" id="KW-1185">Reference proteome</keyword>
<dbReference type="CDD" id="cd10017">
    <property type="entry name" value="B3_DNA"/>
    <property type="match status" value="1"/>
</dbReference>
<keyword evidence="4" id="KW-0539">Nucleus</keyword>
<keyword evidence="3" id="KW-0804">Transcription</keyword>
<gene>
    <name evidence="7" type="ORF">HYH02_013328</name>
</gene>
<feature type="compositionally biased region" description="Low complexity" evidence="5">
    <location>
        <begin position="239"/>
        <end position="253"/>
    </location>
</feature>
<evidence type="ECO:0000256" key="1">
    <source>
        <dbReference type="ARBA" id="ARBA00023015"/>
    </source>
</evidence>
<dbReference type="SUPFAM" id="SSF101936">
    <property type="entry name" value="DNA-binding pseudobarrel domain"/>
    <property type="match status" value="1"/>
</dbReference>
<name>A0A835VZ81_9CHLO</name>
<feature type="region of interest" description="Disordered" evidence="5">
    <location>
        <begin position="196"/>
        <end position="297"/>
    </location>
</feature>
<feature type="region of interest" description="Disordered" evidence="5">
    <location>
        <begin position="128"/>
        <end position="157"/>
    </location>
</feature>
<accession>A0A835VZ81</accession>
<evidence type="ECO:0000256" key="5">
    <source>
        <dbReference type="SAM" id="MobiDB-lite"/>
    </source>
</evidence>
<evidence type="ECO:0000256" key="3">
    <source>
        <dbReference type="ARBA" id="ARBA00023163"/>
    </source>
</evidence>
<feature type="domain" description="TF-B3" evidence="6">
    <location>
        <begin position="15"/>
        <end position="110"/>
    </location>
</feature>
<evidence type="ECO:0000313" key="8">
    <source>
        <dbReference type="Proteomes" id="UP000613740"/>
    </source>
</evidence>
<dbReference type="AlphaFoldDB" id="A0A835VZ81"/>
<feature type="compositionally biased region" description="Low complexity" evidence="5">
    <location>
        <begin position="146"/>
        <end position="155"/>
    </location>
</feature>
<keyword evidence="2" id="KW-0238">DNA-binding</keyword>
<organism evidence="7 8">
    <name type="scientific">Chlamydomonas schloesseri</name>
    <dbReference type="NCBI Taxonomy" id="2026947"/>
    <lineage>
        <taxon>Eukaryota</taxon>
        <taxon>Viridiplantae</taxon>
        <taxon>Chlorophyta</taxon>
        <taxon>core chlorophytes</taxon>
        <taxon>Chlorophyceae</taxon>
        <taxon>CS clade</taxon>
        <taxon>Chlamydomonadales</taxon>
        <taxon>Chlamydomonadaceae</taxon>
        <taxon>Chlamydomonas</taxon>
    </lineage>
</organism>
<evidence type="ECO:0000256" key="4">
    <source>
        <dbReference type="ARBA" id="ARBA00023242"/>
    </source>
</evidence>
<sequence>MNHNAAITNAKRFLCVKKLTCSDGFTCKTVKVPRAEARFFIGELRNRQVTQLVLLDEAGNVWELLCQCIGGQYALSRIGAFCEAHGVRPGAYFIFYADHDHVVRLAVRQELPEDVQAAIAAARAVMAVRNSPQRPPAAQPEEGSRQAQQQQQQAAELPATVPVLEDATGLEEMPADEPVLADSAPEPAVVVVPAEPDTPRAMPLQDRSNTPDRQSGGLDSSNQPKPLADGAKPGTAKHSSPSSRSAPTAPQASNDKENEPSAVAVTGHGGNMKAPAAIEATGCAGESTSSNAHADAL</sequence>
<feature type="compositionally biased region" description="Polar residues" evidence="5">
    <location>
        <begin position="286"/>
        <end position="297"/>
    </location>
</feature>
<evidence type="ECO:0000259" key="6">
    <source>
        <dbReference type="SMART" id="SM01019"/>
    </source>
</evidence>
<evidence type="ECO:0000256" key="2">
    <source>
        <dbReference type="ARBA" id="ARBA00023125"/>
    </source>
</evidence>
<keyword evidence="1" id="KW-0805">Transcription regulation</keyword>
<dbReference type="SMART" id="SM01019">
    <property type="entry name" value="B3"/>
    <property type="match status" value="1"/>
</dbReference>
<dbReference type="GO" id="GO:0003677">
    <property type="term" value="F:DNA binding"/>
    <property type="evidence" value="ECO:0007669"/>
    <property type="project" value="UniProtKB-KW"/>
</dbReference>
<dbReference type="EMBL" id="JAEHOD010000073">
    <property type="protein sequence ID" value="KAG2431338.1"/>
    <property type="molecule type" value="Genomic_DNA"/>
</dbReference>
<dbReference type="OrthoDB" id="543009at2759"/>
<evidence type="ECO:0000313" key="7">
    <source>
        <dbReference type="EMBL" id="KAG2431338.1"/>
    </source>
</evidence>
<comment type="caution">
    <text evidence="7">The sequence shown here is derived from an EMBL/GenBank/DDBJ whole genome shotgun (WGS) entry which is preliminary data.</text>
</comment>
<dbReference type="InterPro" id="IPR015300">
    <property type="entry name" value="DNA-bd_pseudobarrel_sf"/>
</dbReference>
<dbReference type="Gene3D" id="2.40.330.10">
    <property type="entry name" value="DNA-binding pseudobarrel domain"/>
    <property type="match status" value="1"/>
</dbReference>
<dbReference type="Proteomes" id="UP000613740">
    <property type="component" value="Unassembled WGS sequence"/>
</dbReference>
<reference evidence="7" key="1">
    <citation type="journal article" date="2020" name="bioRxiv">
        <title>Comparative genomics of Chlamydomonas.</title>
        <authorList>
            <person name="Craig R.J."/>
            <person name="Hasan A.R."/>
            <person name="Ness R.W."/>
            <person name="Keightley P.D."/>
        </authorList>
    </citation>
    <scope>NUCLEOTIDE SEQUENCE</scope>
    <source>
        <strain evidence="7">CCAP 11/173</strain>
    </source>
</reference>
<feature type="compositionally biased region" description="Polar residues" evidence="5">
    <location>
        <begin position="206"/>
        <end position="224"/>
    </location>
</feature>